<feature type="compositionally biased region" description="Polar residues" evidence="5">
    <location>
        <begin position="331"/>
        <end position="341"/>
    </location>
</feature>
<sequence>MANEQKNNANQVIKLVIEVIGFLLYSLALIIVAVYKTCLPSAYQYRKNITGDIALVTGGGGGLGRLLALRLAKLGATVVLWDVNVKGVEETVGLVKGIGGKAYGYKCDLSDKEDVYRVAKKTQQEVGDVTILLNNAGVVSGQSLLDTPDILIKRTFDVNVIAHFWTVKAFLPKMIEKDHGHIVTIASLAGHLGVNKLVDYCSSKYAAVGFDEALKAELDAQGVKGVKTTVICPYFIQQTGMFDNVNSKFFPKLKANDVADKTIEALRKEYNVVILPGYLRWLLPLKLIMPWSVVSNFLNNMLPDASPHHQPTPIVQIEESEESLPHKIVNSVSASVSQTKPSLDKQGKDL</sequence>
<dbReference type="PRINTS" id="PR00081">
    <property type="entry name" value="GDHRDH"/>
</dbReference>
<keyword evidence="6" id="KW-1133">Transmembrane helix</keyword>
<reference evidence="7" key="1">
    <citation type="submission" date="2022-01" db="EMBL/GenBank/DDBJ databases">
        <authorList>
            <person name="King R."/>
        </authorList>
    </citation>
    <scope>NUCLEOTIDE SEQUENCE</scope>
</reference>
<organism evidence="7 8">
    <name type="scientific">Psylliodes chrysocephalus</name>
    <dbReference type="NCBI Taxonomy" id="3402493"/>
    <lineage>
        <taxon>Eukaryota</taxon>
        <taxon>Metazoa</taxon>
        <taxon>Ecdysozoa</taxon>
        <taxon>Arthropoda</taxon>
        <taxon>Hexapoda</taxon>
        <taxon>Insecta</taxon>
        <taxon>Pterygota</taxon>
        <taxon>Neoptera</taxon>
        <taxon>Endopterygota</taxon>
        <taxon>Coleoptera</taxon>
        <taxon>Polyphaga</taxon>
        <taxon>Cucujiformia</taxon>
        <taxon>Chrysomeloidea</taxon>
        <taxon>Chrysomelidae</taxon>
        <taxon>Galerucinae</taxon>
        <taxon>Alticini</taxon>
        <taxon>Psylliodes</taxon>
    </lineage>
</organism>
<dbReference type="GO" id="GO:0016616">
    <property type="term" value="F:oxidoreductase activity, acting on the CH-OH group of donors, NAD or NADP as acceptor"/>
    <property type="evidence" value="ECO:0007669"/>
    <property type="project" value="TreeGrafter"/>
</dbReference>
<keyword evidence="8" id="KW-1185">Reference proteome</keyword>
<dbReference type="PANTHER" id="PTHR24322">
    <property type="entry name" value="PKSB"/>
    <property type="match status" value="1"/>
</dbReference>
<dbReference type="Gene3D" id="3.40.50.720">
    <property type="entry name" value="NAD(P)-binding Rossmann-like Domain"/>
    <property type="match status" value="1"/>
</dbReference>
<evidence type="ECO:0000313" key="8">
    <source>
        <dbReference type="Proteomes" id="UP001153636"/>
    </source>
</evidence>
<dbReference type="PRINTS" id="PR00080">
    <property type="entry name" value="SDRFAMILY"/>
</dbReference>
<evidence type="ECO:0000256" key="2">
    <source>
        <dbReference type="ARBA" id="ARBA00023002"/>
    </source>
</evidence>
<evidence type="ECO:0000313" key="7">
    <source>
        <dbReference type="EMBL" id="CAH1114111.1"/>
    </source>
</evidence>
<dbReference type="InterPro" id="IPR002347">
    <property type="entry name" value="SDR_fam"/>
</dbReference>
<dbReference type="Pfam" id="PF00106">
    <property type="entry name" value="adh_short"/>
    <property type="match status" value="1"/>
</dbReference>
<evidence type="ECO:0000256" key="4">
    <source>
        <dbReference type="RuleBase" id="RU000363"/>
    </source>
</evidence>
<dbReference type="SUPFAM" id="SSF51735">
    <property type="entry name" value="NAD(P)-binding Rossmann-fold domains"/>
    <property type="match status" value="1"/>
</dbReference>
<name>A0A9P0GLI4_9CUCU</name>
<dbReference type="AlphaFoldDB" id="A0A9P0GLI4"/>
<comment type="similarity">
    <text evidence="1 4">Belongs to the short-chain dehydrogenases/reductases (SDR) family.</text>
</comment>
<proteinExistence type="inferred from homology"/>
<dbReference type="PANTHER" id="PTHR24322:SF748">
    <property type="entry name" value="FI23927P1-RELATED"/>
    <property type="match status" value="1"/>
</dbReference>
<dbReference type="InterPro" id="IPR036291">
    <property type="entry name" value="NAD(P)-bd_dom_sf"/>
</dbReference>
<keyword evidence="6" id="KW-0472">Membrane</keyword>
<evidence type="ECO:0000256" key="3">
    <source>
        <dbReference type="ARBA" id="ARBA00023027"/>
    </source>
</evidence>
<feature type="transmembrane region" description="Helical" evidence="6">
    <location>
        <begin position="12"/>
        <end position="35"/>
    </location>
</feature>
<feature type="region of interest" description="Disordered" evidence="5">
    <location>
        <begin position="331"/>
        <end position="350"/>
    </location>
</feature>
<keyword evidence="2" id="KW-0560">Oxidoreductase</keyword>
<dbReference type="EMBL" id="OV651820">
    <property type="protein sequence ID" value="CAH1114111.1"/>
    <property type="molecule type" value="Genomic_DNA"/>
</dbReference>
<protein>
    <submittedName>
        <fullName evidence="7">Uncharacterized protein</fullName>
    </submittedName>
</protein>
<keyword evidence="3" id="KW-0520">NAD</keyword>
<dbReference type="OrthoDB" id="10253736at2759"/>
<dbReference type="GO" id="GO:0005811">
    <property type="term" value="C:lipid droplet"/>
    <property type="evidence" value="ECO:0007669"/>
    <property type="project" value="TreeGrafter"/>
</dbReference>
<dbReference type="Proteomes" id="UP001153636">
    <property type="component" value="Chromosome 8"/>
</dbReference>
<dbReference type="CDD" id="cd05339">
    <property type="entry name" value="17beta-HSDXI-like_SDR_c"/>
    <property type="match status" value="1"/>
</dbReference>
<gene>
    <name evidence="7" type="ORF">PSYICH_LOCUS14317</name>
</gene>
<dbReference type="FunFam" id="3.40.50.720:FF:000202">
    <property type="entry name" value="Short-chain dehydrogenase/reductase family 16C member 6"/>
    <property type="match status" value="1"/>
</dbReference>
<accession>A0A9P0GLI4</accession>
<keyword evidence="6" id="KW-0812">Transmembrane</keyword>
<evidence type="ECO:0000256" key="6">
    <source>
        <dbReference type="SAM" id="Phobius"/>
    </source>
</evidence>
<evidence type="ECO:0000256" key="1">
    <source>
        <dbReference type="ARBA" id="ARBA00006484"/>
    </source>
</evidence>
<evidence type="ECO:0000256" key="5">
    <source>
        <dbReference type="SAM" id="MobiDB-lite"/>
    </source>
</evidence>